<name>A0A1F6D4G9_HANXR</name>
<sequence length="155" mass="16325">MRRALVAVVALLGLTAGIVVVGVVGDLVGRDDAPEGLALRYLSALEASDLRGALDQIVPEARAGAEPFVRNALGNRYLVTGVAAEYASFAEMLGGASRDARSLTVFVDITQADGTRWQAGPRVALDRRGGQWYLARPPLMPEGPGVIRRDDGTPA</sequence>
<comment type="caution">
    <text evidence="1">The sequence shown here is derived from an EMBL/GenBank/DDBJ whole genome shotgun (WGS) entry which is preliminary data.</text>
</comment>
<proteinExistence type="predicted"/>
<dbReference type="AlphaFoldDB" id="A0A1F6D4G9"/>
<organism evidence="1 2">
    <name type="scientific">Handelsmanbacteria sp. (strain RIFCSPLOWO2_12_FULL_64_10)</name>
    <dbReference type="NCBI Taxonomy" id="1817868"/>
    <lineage>
        <taxon>Bacteria</taxon>
        <taxon>Candidatus Handelsmaniibacteriota</taxon>
    </lineage>
</organism>
<evidence type="ECO:0008006" key="3">
    <source>
        <dbReference type="Google" id="ProtNLM"/>
    </source>
</evidence>
<dbReference type="Proteomes" id="UP000178606">
    <property type="component" value="Unassembled WGS sequence"/>
</dbReference>
<protein>
    <recommendedName>
        <fullName evidence="3">NTF2-like N-terminal transpeptidase domain-containing protein</fullName>
    </recommendedName>
</protein>
<accession>A0A1F6D4G9</accession>
<gene>
    <name evidence="1" type="ORF">A3F84_01660</name>
</gene>
<evidence type="ECO:0000313" key="2">
    <source>
        <dbReference type="Proteomes" id="UP000178606"/>
    </source>
</evidence>
<reference evidence="1 2" key="1">
    <citation type="journal article" date="2016" name="Nat. Commun.">
        <title>Thousands of microbial genomes shed light on interconnected biogeochemical processes in an aquifer system.</title>
        <authorList>
            <person name="Anantharaman K."/>
            <person name="Brown C.T."/>
            <person name="Hug L.A."/>
            <person name="Sharon I."/>
            <person name="Castelle C.J."/>
            <person name="Probst A.J."/>
            <person name="Thomas B.C."/>
            <person name="Singh A."/>
            <person name="Wilkins M.J."/>
            <person name="Karaoz U."/>
            <person name="Brodie E.L."/>
            <person name="Williams K.H."/>
            <person name="Hubbard S.S."/>
            <person name="Banfield J.F."/>
        </authorList>
    </citation>
    <scope>NUCLEOTIDE SEQUENCE [LARGE SCALE GENOMIC DNA]</scope>
    <source>
        <strain evidence="2">RIFCSPLOWO2_12_FULL_64_10</strain>
    </source>
</reference>
<dbReference type="EMBL" id="MFKF01000035">
    <property type="protein sequence ID" value="OGG56324.1"/>
    <property type="molecule type" value="Genomic_DNA"/>
</dbReference>
<evidence type="ECO:0000313" key="1">
    <source>
        <dbReference type="EMBL" id="OGG56324.1"/>
    </source>
</evidence>